<gene>
    <name evidence="5" type="ORF">BSTOLATCC_MIC40702</name>
</gene>
<dbReference type="PANTHER" id="PTHR12756:SF11">
    <property type="entry name" value="CYTOSOLIC CARBOXYPEPTIDASE 1"/>
    <property type="match status" value="1"/>
</dbReference>
<comment type="cofactor">
    <cofactor evidence="1">
        <name>Zn(2+)</name>
        <dbReference type="ChEBI" id="CHEBI:29105"/>
    </cofactor>
</comment>
<dbReference type="EMBL" id="CAJZBQ010000040">
    <property type="protein sequence ID" value="CAG9326272.1"/>
    <property type="molecule type" value="Genomic_DNA"/>
</dbReference>
<organism evidence="5 6">
    <name type="scientific">Blepharisma stoltei</name>
    <dbReference type="NCBI Taxonomy" id="1481888"/>
    <lineage>
        <taxon>Eukaryota</taxon>
        <taxon>Sar</taxon>
        <taxon>Alveolata</taxon>
        <taxon>Ciliophora</taxon>
        <taxon>Postciliodesmatophora</taxon>
        <taxon>Heterotrichea</taxon>
        <taxon>Heterotrichida</taxon>
        <taxon>Blepharismidae</taxon>
        <taxon>Blepharisma</taxon>
    </lineage>
</organism>
<dbReference type="SUPFAM" id="SSF53187">
    <property type="entry name" value="Zn-dependent exopeptidases"/>
    <property type="match status" value="1"/>
</dbReference>
<reference evidence="5" key="1">
    <citation type="submission" date="2021-09" db="EMBL/GenBank/DDBJ databases">
        <authorList>
            <consortium name="AG Swart"/>
            <person name="Singh M."/>
            <person name="Singh A."/>
            <person name="Seah K."/>
            <person name="Emmerich C."/>
        </authorList>
    </citation>
    <scope>NUCLEOTIDE SEQUENCE</scope>
    <source>
        <strain evidence="5">ATCC30299</strain>
    </source>
</reference>
<dbReference type="Pfam" id="PF00246">
    <property type="entry name" value="Peptidase_M14"/>
    <property type="match status" value="1"/>
</dbReference>
<sequence length="824" mass="94948">MEQRSGDAKSLSPGHSLKALTDKQIKIKLKSQKCDLTYKVLEKSDIESDIELKQSFCSKNSRETLHRNENTNDKSDENKAIKVNQIVYEIQEIIPKFKKNAGIVDEETKAEIEKGPKSDNWRYYELISNPFPQYTSKKANSDNDSNLLKFDSIFESGNLQKAIRVDEREYVLIIRPDTRAANYKHWFYFLCKNQNPITVRFHIINFVKFDKLLADGMQPVILSTKSLLEKGKTWRRKGWDISFQNTVNFKEFLSQESSDCEYFTYSFTYHFSYEKDTVKFAYSFPYTYTDLSNFLSEIKKKNTKIARVEKLAETIGGNSCEMITITNKVASYDINKKKKKENEHSGKKGVFITARVHPGESPSSYIMQGLVKFLLGNSKDAKLLRKEFIFCIIPMLNPDGVIHGNTRCSLLGVDLNRRWIKPNKILHPTIYYAKELIVKMKEANDVALYCDLHAHAKKKNVFMYGCCTTPKCDKTKKLTAMLTPVFMAKANSKFSYKNTHYRLEKQKESTARIVLFKQLGIINSYTMECSFFGPEGPNNPYFTLADFSKIGKDLAKSCLIFVNTSTLNRNLHLTTEWINDYKESCKKDKRSDETPIHSKDLALAGISYNAIQEELYFVQENYKEHEITIQEPENEIKQIDDDIFYSETDRYIHTAELADETGECKKSETLVNSMHTDRRTSQVFHTKFISFTPNLIACSKVQNHKKSYQSKRASLVSLSRKPTMPADPYLSQTNVQKIVTPLKGKKIGFDLCPIVELKTKHPIPNGNCKDDKKSCVLHKGLQCSNPIFSKNYLEYLKKHKRNNSDNGNVSIKDLNKFLVASKLQ</sequence>
<dbReference type="GO" id="GO:0008270">
    <property type="term" value="F:zinc ion binding"/>
    <property type="evidence" value="ECO:0007669"/>
    <property type="project" value="InterPro"/>
</dbReference>
<dbReference type="Proteomes" id="UP001162131">
    <property type="component" value="Unassembled WGS sequence"/>
</dbReference>
<keyword evidence="6" id="KW-1185">Reference proteome</keyword>
<evidence type="ECO:0000313" key="6">
    <source>
        <dbReference type="Proteomes" id="UP001162131"/>
    </source>
</evidence>
<dbReference type="Gene3D" id="3.40.630.10">
    <property type="entry name" value="Zn peptidases"/>
    <property type="match status" value="1"/>
</dbReference>
<evidence type="ECO:0000313" key="5">
    <source>
        <dbReference type="EMBL" id="CAG9326272.1"/>
    </source>
</evidence>
<evidence type="ECO:0000259" key="4">
    <source>
        <dbReference type="PROSITE" id="PS52035"/>
    </source>
</evidence>
<dbReference type="GO" id="GO:0006508">
    <property type="term" value="P:proteolysis"/>
    <property type="evidence" value="ECO:0007669"/>
    <property type="project" value="InterPro"/>
</dbReference>
<comment type="similarity">
    <text evidence="2 3">Belongs to the peptidase M14 family.</text>
</comment>
<protein>
    <recommendedName>
        <fullName evidence="4">Peptidase M14 domain-containing protein</fullName>
    </recommendedName>
</protein>
<evidence type="ECO:0000256" key="1">
    <source>
        <dbReference type="ARBA" id="ARBA00001947"/>
    </source>
</evidence>
<dbReference type="InterPro" id="IPR040626">
    <property type="entry name" value="Pepdidase_M14_N"/>
</dbReference>
<dbReference type="PROSITE" id="PS52035">
    <property type="entry name" value="PEPTIDASE_M14"/>
    <property type="match status" value="1"/>
</dbReference>
<proteinExistence type="inferred from homology"/>
<name>A0AAU9JS50_9CILI</name>
<evidence type="ECO:0000256" key="2">
    <source>
        <dbReference type="ARBA" id="ARBA00005988"/>
    </source>
</evidence>
<dbReference type="InterPro" id="IPR000834">
    <property type="entry name" value="Peptidase_M14"/>
</dbReference>
<dbReference type="InterPro" id="IPR050821">
    <property type="entry name" value="Cytosolic_carboxypeptidase"/>
</dbReference>
<dbReference type="AlphaFoldDB" id="A0AAU9JS50"/>
<dbReference type="PANTHER" id="PTHR12756">
    <property type="entry name" value="CYTOSOLIC CARBOXYPEPTIDASE"/>
    <property type="match status" value="1"/>
</dbReference>
<accession>A0AAU9JS50</accession>
<feature type="domain" description="Peptidase M14" evidence="4">
    <location>
        <begin position="284"/>
        <end position="562"/>
    </location>
</feature>
<comment type="caution">
    <text evidence="5">The sequence shown here is derived from an EMBL/GenBank/DDBJ whole genome shotgun (WGS) entry which is preliminary data.</text>
</comment>
<feature type="active site" description="Proton donor/acceptor" evidence="3">
    <location>
        <position position="528"/>
    </location>
</feature>
<evidence type="ECO:0000256" key="3">
    <source>
        <dbReference type="PROSITE-ProRule" id="PRU01379"/>
    </source>
</evidence>
<dbReference type="GO" id="GO:0004181">
    <property type="term" value="F:metallocarboxypeptidase activity"/>
    <property type="evidence" value="ECO:0007669"/>
    <property type="project" value="InterPro"/>
</dbReference>
<dbReference type="Gene3D" id="2.60.40.3120">
    <property type="match status" value="1"/>
</dbReference>
<dbReference type="Pfam" id="PF18027">
    <property type="entry name" value="Pepdidase_M14_N"/>
    <property type="match status" value="1"/>
</dbReference>